<evidence type="ECO:0000313" key="9">
    <source>
        <dbReference type="Proteomes" id="UP001193389"/>
    </source>
</evidence>
<proteinExistence type="predicted"/>
<sequence length="687" mass="79054">MKKYSYLLLSFLFMVCNVYSNNDKTSVSSPNGQIKVEFNIDKEGKAFYNVSHKNVPVIGNSYISFKFNDAKELKENLSVVDTKKNTINESWERIWGPTLKVVNNCNMLEIQLQEKSKLKRRFNVIFKVYDDGLGFRYQFPEQKNLNKVFIADEQTEFHLSGDYTCWWNPGDWDSDEHLFSKTKFSEIDGTPYLKNQLTHSYIPDVMAVNTPLTMKTKDGIYLSFHEANLTNYASMTLKCDTKNLKMTSALVAWEDGTKVKTQTPFETPWRTIQIAESAAGLIESNLIENLNEKCKIENTDWIHPQKYIGLWWAMHVGQYDWEMDKNNHGTTTQRSKSYIDFAAKHDIESVLIEGWNECNPKWMVGERKCQFDWITSYPDFDFPEVVRYAKEKGVKIIGQHETNGLAGKYMNEMEGAYNFMNELGIKTVKSGYVGAKVPANNYQQGQYMIEHYRAAIEKAAEHKIQLFVHEAIKPTGLCRTYPNLLAEEAARGQEFNAWGTPGNNPSHVVILPFTRMLAGSMDFTPGIFDIKLKYRENNQVPSTLAQQLALYVVFYSPVQMACDLPENYENNPAFQFIRDVPVEWDNSKVINAEIGEYLTIARKEKDTDNWALGSITNEEKRNFEVPLTFLNEGVQYQAFIYADGENAHWDKNPLDYSIRNKYVTSKSVLKIKLAEGGGQAIFFKAIE</sequence>
<dbReference type="InterPro" id="IPR017853">
    <property type="entry name" value="GH"/>
</dbReference>
<evidence type="ECO:0000256" key="2">
    <source>
        <dbReference type="ARBA" id="ARBA00011245"/>
    </source>
</evidence>
<dbReference type="InterPro" id="IPR014718">
    <property type="entry name" value="GH-type_carb-bd"/>
</dbReference>
<keyword evidence="4" id="KW-0732">Signal</keyword>
<dbReference type="Gene3D" id="3.20.20.70">
    <property type="entry name" value="Aldolase class I"/>
    <property type="match status" value="1"/>
</dbReference>
<dbReference type="InterPro" id="IPR029486">
    <property type="entry name" value="GH97_N"/>
</dbReference>
<dbReference type="InterPro" id="IPR029483">
    <property type="entry name" value="GH97_C"/>
</dbReference>
<feature type="chain" id="PRO_5024435138" evidence="4">
    <location>
        <begin position="21"/>
        <end position="687"/>
    </location>
</feature>
<dbReference type="GO" id="GO:0030246">
    <property type="term" value="F:carbohydrate binding"/>
    <property type="evidence" value="ECO:0007669"/>
    <property type="project" value="InterPro"/>
</dbReference>
<dbReference type="RefSeq" id="WP_318349178.1">
    <property type="nucleotide sequence ID" value="NZ_AP018694.1"/>
</dbReference>
<comment type="cofactor">
    <cofactor evidence="1">
        <name>Ca(2+)</name>
        <dbReference type="ChEBI" id="CHEBI:29108"/>
    </cofactor>
</comment>
<dbReference type="EMBL" id="AP018694">
    <property type="protein sequence ID" value="BBE16070.1"/>
    <property type="molecule type" value="Genomic_DNA"/>
</dbReference>
<feature type="domain" description="Glycosyl-hydrolase 97 N-terminal" evidence="6">
    <location>
        <begin position="27"/>
        <end position="292"/>
    </location>
</feature>
<dbReference type="PANTHER" id="PTHR35803">
    <property type="entry name" value="GLUCAN 1,4-ALPHA-GLUCOSIDASE SUSB-RELATED"/>
    <property type="match status" value="1"/>
</dbReference>
<dbReference type="Proteomes" id="UP001193389">
    <property type="component" value="Chromosome"/>
</dbReference>
<keyword evidence="9" id="KW-1185">Reference proteome</keyword>
<keyword evidence="3" id="KW-0106">Calcium</keyword>
<dbReference type="Pfam" id="PF14509">
    <property type="entry name" value="GH97_C"/>
    <property type="match status" value="1"/>
</dbReference>
<dbReference type="Pfam" id="PF10566">
    <property type="entry name" value="Glyco_hydro_97"/>
    <property type="match status" value="1"/>
</dbReference>
<evidence type="ECO:0000256" key="4">
    <source>
        <dbReference type="SAM" id="SignalP"/>
    </source>
</evidence>
<evidence type="ECO:0000313" key="8">
    <source>
        <dbReference type="EMBL" id="BBE16070.1"/>
    </source>
</evidence>
<dbReference type="SUPFAM" id="SSF51445">
    <property type="entry name" value="(Trans)glycosidases"/>
    <property type="match status" value="1"/>
</dbReference>
<dbReference type="Pfam" id="PF14508">
    <property type="entry name" value="GH97_N"/>
    <property type="match status" value="1"/>
</dbReference>
<evidence type="ECO:0000256" key="3">
    <source>
        <dbReference type="ARBA" id="ARBA00022837"/>
    </source>
</evidence>
<gene>
    <name evidence="8" type="ORF">AQPE_0207</name>
</gene>
<dbReference type="InterPro" id="IPR052720">
    <property type="entry name" value="Glycosyl_hydrolase_97"/>
</dbReference>
<comment type="subunit">
    <text evidence="2">Monomer.</text>
</comment>
<name>A0A5K7S3L0_9BACT</name>
<protein>
    <submittedName>
        <fullName evidence="8">Alpha-glucosidase</fullName>
    </submittedName>
</protein>
<dbReference type="AlphaFoldDB" id="A0A5K7S3L0"/>
<organism evidence="8 9">
    <name type="scientific">Aquipluma nitroreducens</name>
    <dbReference type="NCBI Taxonomy" id="2010828"/>
    <lineage>
        <taxon>Bacteria</taxon>
        <taxon>Pseudomonadati</taxon>
        <taxon>Bacteroidota</taxon>
        <taxon>Bacteroidia</taxon>
        <taxon>Marinilabiliales</taxon>
        <taxon>Prolixibacteraceae</taxon>
        <taxon>Aquipluma</taxon>
    </lineage>
</organism>
<evidence type="ECO:0000259" key="7">
    <source>
        <dbReference type="Pfam" id="PF14509"/>
    </source>
</evidence>
<evidence type="ECO:0000259" key="5">
    <source>
        <dbReference type="Pfam" id="PF10566"/>
    </source>
</evidence>
<evidence type="ECO:0000259" key="6">
    <source>
        <dbReference type="Pfam" id="PF14508"/>
    </source>
</evidence>
<feature type="domain" description="Glycosyl-hydrolase 97 C-terminal oligomerisation" evidence="7">
    <location>
        <begin position="583"/>
        <end position="683"/>
    </location>
</feature>
<dbReference type="InterPro" id="IPR019563">
    <property type="entry name" value="GH97_catalytic"/>
</dbReference>
<feature type="domain" description="Glycosyl-hydrolase 97 catalytic" evidence="5">
    <location>
        <begin position="311"/>
        <end position="490"/>
    </location>
</feature>
<dbReference type="Gene3D" id="2.70.98.10">
    <property type="match status" value="1"/>
</dbReference>
<dbReference type="PANTHER" id="PTHR35803:SF1">
    <property type="entry name" value="GLUCAN 1,4-ALPHA-GLUCOSIDASE SUSB"/>
    <property type="match status" value="1"/>
</dbReference>
<accession>A0A5K7S3L0</accession>
<reference evidence="8" key="1">
    <citation type="journal article" date="2020" name="Int. J. Syst. Evol. Microbiol.">
        <title>Aquipluma nitroreducens gen. nov. sp. nov., a novel facultatively anaerobic bacterium isolated from a freshwater lake.</title>
        <authorList>
            <person name="Watanabe M."/>
            <person name="Kojima H."/>
            <person name="Fukui M."/>
        </authorList>
    </citation>
    <scope>NUCLEOTIDE SEQUENCE</scope>
    <source>
        <strain evidence="8">MeG22</strain>
    </source>
</reference>
<dbReference type="InterPro" id="IPR013785">
    <property type="entry name" value="Aldolase_TIM"/>
</dbReference>
<evidence type="ECO:0000256" key="1">
    <source>
        <dbReference type="ARBA" id="ARBA00001913"/>
    </source>
</evidence>
<feature type="signal peptide" evidence="4">
    <location>
        <begin position="1"/>
        <end position="20"/>
    </location>
</feature>
<dbReference type="KEGG" id="anf:AQPE_0207"/>